<dbReference type="Pfam" id="PF00875">
    <property type="entry name" value="DNA_photolyase"/>
    <property type="match status" value="1"/>
</dbReference>
<keyword evidence="7 14" id="KW-0157">Chromophore</keyword>
<dbReference type="PROSITE" id="PS51645">
    <property type="entry name" value="PHR_CRY_ALPHA_BETA"/>
    <property type="match status" value="1"/>
</dbReference>
<evidence type="ECO:0000256" key="1">
    <source>
        <dbReference type="ARBA" id="ARBA00001932"/>
    </source>
</evidence>
<keyword evidence="16" id="KW-0456">Lyase</keyword>
<dbReference type="InterPro" id="IPR006050">
    <property type="entry name" value="DNA_photolyase_N"/>
</dbReference>
<dbReference type="Gene3D" id="1.25.40.80">
    <property type="match status" value="1"/>
</dbReference>
<dbReference type="EMBL" id="SOBT01000008">
    <property type="protein sequence ID" value="TDU30828.1"/>
    <property type="molecule type" value="Genomic_DNA"/>
</dbReference>
<evidence type="ECO:0000256" key="11">
    <source>
        <dbReference type="ARBA" id="ARBA00083107"/>
    </source>
</evidence>
<dbReference type="Gene3D" id="3.40.50.620">
    <property type="entry name" value="HUPs"/>
    <property type="match status" value="1"/>
</dbReference>
<reference evidence="16 17" key="1">
    <citation type="submission" date="2019-03" db="EMBL/GenBank/DDBJ databases">
        <title>Genomic Encyclopedia of Type Strains, Phase IV (KMG-IV): sequencing the most valuable type-strain genomes for metagenomic binning, comparative biology and taxonomic classification.</title>
        <authorList>
            <person name="Goeker M."/>
        </authorList>
    </citation>
    <scope>NUCLEOTIDE SEQUENCE [LARGE SCALE GENOMIC DNA]</scope>
    <source>
        <strain evidence="16 17">DSM 26377</strain>
    </source>
</reference>
<feature type="domain" description="Photolyase/cryptochrome alpha/beta" evidence="15">
    <location>
        <begin position="2"/>
        <end position="131"/>
    </location>
</feature>
<protein>
    <recommendedName>
        <fullName evidence="4">Deoxyribodipyrimidine photo-lyase</fullName>
        <ecNumber evidence="3">4.1.99.3</ecNumber>
    </recommendedName>
    <alternativeName>
        <fullName evidence="8">DNA photolyase</fullName>
    </alternativeName>
    <alternativeName>
        <fullName evidence="11">Photoreactivating enzyme</fullName>
    </alternativeName>
</protein>
<comment type="similarity">
    <text evidence="14">Belongs to the DNA photolyase family.</text>
</comment>
<dbReference type="Pfam" id="PF03441">
    <property type="entry name" value="FAD_binding_7"/>
    <property type="match status" value="1"/>
</dbReference>
<dbReference type="PROSITE" id="PS00394">
    <property type="entry name" value="DNA_PHOTOLYASES_1_1"/>
    <property type="match status" value="1"/>
</dbReference>
<evidence type="ECO:0000256" key="6">
    <source>
        <dbReference type="ARBA" id="ARBA00022827"/>
    </source>
</evidence>
<dbReference type="GO" id="GO:0003677">
    <property type="term" value="F:DNA binding"/>
    <property type="evidence" value="ECO:0007669"/>
    <property type="project" value="TreeGrafter"/>
</dbReference>
<dbReference type="EC" id="4.1.99.3" evidence="3"/>
<comment type="caution">
    <text evidence="16">The sequence shown here is derived from an EMBL/GenBank/DDBJ whole genome shotgun (WGS) entry which is preliminary data.</text>
</comment>
<evidence type="ECO:0000256" key="10">
    <source>
        <dbReference type="ARBA" id="ARBA00059220"/>
    </source>
</evidence>
<dbReference type="Gene3D" id="1.10.579.10">
    <property type="entry name" value="DNA Cyclobutane Dipyrimidine Photolyase, subunit A, domain 3"/>
    <property type="match status" value="1"/>
</dbReference>
<evidence type="ECO:0000256" key="8">
    <source>
        <dbReference type="ARBA" id="ARBA00031671"/>
    </source>
</evidence>
<evidence type="ECO:0000256" key="7">
    <source>
        <dbReference type="ARBA" id="ARBA00022991"/>
    </source>
</evidence>
<dbReference type="AlphaFoldDB" id="A0A4R7PAA1"/>
<dbReference type="GO" id="GO:0071949">
    <property type="term" value="F:FAD binding"/>
    <property type="evidence" value="ECO:0007669"/>
    <property type="project" value="TreeGrafter"/>
</dbReference>
<dbReference type="PANTHER" id="PTHR11455">
    <property type="entry name" value="CRYPTOCHROME"/>
    <property type="match status" value="1"/>
</dbReference>
<feature type="site" description="Electron transfer via tryptophanyl radical" evidence="13">
    <location>
        <position position="315"/>
    </location>
</feature>
<dbReference type="PANTHER" id="PTHR11455:SF9">
    <property type="entry name" value="CRYPTOCHROME CIRCADIAN CLOCK 5 ISOFORM X1"/>
    <property type="match status" value="1"/>
</dbReference>
<evidence type="ECO:0000259" key="15">
    <source>
        <dbReference type="PROSITE" id="PS51645"/>
    </source>
</evidence>
<dbReference type="FunFam" id="1.10.579.10:FF:000003">
    <property type="entry name" value="Deoxyribodipyrimidine photo-lyase"/>
    <property type="match status" value="1"/>
</dbReference>
<comment type="similarity">
    <text evidence="2">Belongs to the DNA photolyase class-1 family.</text>
</comment>
<dbReference type="OrthoDB" id="9772484at2"/>
<dbReference type="InterPro" id="IPR002081">
    <property type="entry name" value="Cryptochrome/DNA_photolyase_1"/>
</dbReference>
<feature type="site" description="Electron transfer via tryptophanyl radical" evidence="13">
    <location>
        <position position="371"/>
    </location>
</feature>
<evidence type="ECO:0000256" key="4">
    <source>
        <dbReference type="ARBA" id="ARBA00014046"/>
    </source>
</evidence>
<dbReference type="PRINTS" id="PR00147">
    <property type="entry name" value="DNAPHOTLYASE"/>
</dbReference>
<dbReference type="SUPFAM" id="SSF48173">
    <property type="entry name" value="Cryptochrome/photolyase FAD-binding domain"/>
    <property type="match status" value="1"/>
</dbReference>
<dbReference type="RefSeq" id="WP_133879467.1">
    <property type="nucleotide sequence ID" value="NZ_MWIN01000023.1"/>
</dbReference>
<dbReference type="InterPro" id="IPR005101">
    <property type="entry name" value="Cryptochr/Photolyase_FAD-bd"/>
</dbReference>
<dbReference type="InterPro" id="IPR018394">
    <property type="entry name" value="DNA_photolyase_1_CS_C"/>
</dbReference>
<keyword evidence="17" id="KW-1185">Reference proteome</keyword>
<proteinExistence type="inferred from homology"/>
<accession>A0A4R7PAA1</accession>
<dbReference type="SUPFAM" id="SSF52425">
    <property type="entry name" value="Cryptochrome/photolyase, N-terminal domain"/>
    <property type="match status" value="1"/>
</dbReference>
<dbReference type="InterPro" id="IPR036155">
    <property type="entry name" value="Crypto/Photolyase_N_sf"/>
</dbReference>
<comment type="cofactor">
    <cofactor evidence="1">
        <name>(6R)-5,10-methylene-5,6,7,8-tetrahydrofolate</name>
        <dbReference type="ChEBI" id="CHEBI:15636"/>
    </cofactor>
</comment>
<feature type="site" description="Electron transfer via tryptophanyl radical" evidence="13">
    <location>
        <position position="394"/>
    </location>
</feature>
<evidence type="ECO:0000256" key="9">
    <source>
        <dbReference type="ARBA" id="ARBA00033999"/>
    </source>
</evidence>
<evidence type="ECO:0000313" key="17">
    <source>
        <dbReference type="Proteomes" id="UP000295341"/>
    </source>
</evidence>
<dbReference type="GO" id="GO:0000719">
    <property type="term" value="P:photoreactive repair"/>
    <property type="evidence" value="ECO:0007669"/>
    <property type="project" value="UniProtKB-ARBA"/>
</dbReference>
<comment type="function">
    <text evidence="10">Involved in repair of UV radiation-induced DNA damage. Catalyzes the light-dependent monomerization (300-600 nm) of cyclobutyl pyrimidine dimers (in cis-syn configuration), which are formed between adjacent bases on the same DNA strand upon exposure to ultraviolet radiation.</text>
</comment>
<dbReference type="Proteomes" id="UP000295341">
    <property type="component" value="Unassembled WGS sequence"/>
</dbReference>
<comment type="catalytic activity">
    <reaction evidence="9">
        <text>cyclobutadipyrimidine (in DNA) = 2 pyrimidine residues (in DNA).</text>
        <dbReference type="EC" id="4.1.99.3"/>
    </reaction>
</comment>
<evidence type="ECO:0000256" key="3">
    <source>
        <dbReference type="ARBA" id="ARBA00013149"/>
    </source>
</evidence>
<keyword evidence="5 12" id="KW-0285">Flavoprotein</keyword>
<sequence length="488" mass="54848">MSIALLWFRRDLRLGDNPALCAALERHERVVPVYIHDPQAETPWVPGGASRWWQHHSLVALTQALHECGSTLVIRQGPALERLRALVRETGAEAVYWNRLYDPGFVERDRHVKEALHEDGLIAESFNGALLVEPWTIKTGAGEPYKVFTPYWRTAQANLATQLANGRAPRAAPEAIASPSDLPASMPIPELGLLPRLDWDRGLYQAWTPGETGAHARLERFADEAVADYRAQRDVPSVNGTSGLSPSLHFGEVSPLQLVVRMERLAAEKTSAGVRANADWFVRELGWREFAHHLLFYYPRTAETPMQEKFDALPWRPLREYALDMIAWQRGRTGIPIVDAGMRQLWTTGWVHNRVRMIVGSFLTKNLLIPWIEGARWFWDTLVDASLANNTLGWQWIAGCGADAAPYYRIFNPVLQSQKFDGQGDYIRRWVPELAKVPADAIHAPWLARSGVLAKAGVTLGKQYPEPIVDLAASRERALAAYERVKAA</sequence>
<dbReference type="InterPro" id="IPR036134">
    <property type="entry name" value="Crypto/Photolyase_FAD-like_sf"/>
</dbReference>
<feature type="binding site" evidence="12">
    <location>
        <position position="281"/>
    </location>
    <ligand>
        <name>FAD</name>
        <dbReference type="ChEBI" id="CHEBI:57692"/>
    </ligand>
</feature>
<evidence type="ECO:0000256" key="12">
    <source>
        <dbReference type="PIRSR" id="PIRSR602081-1"/>
    </source>
</evidence>
<evidence type="ECO:0000256" key="2">
    <source>
        <dbReference type="ARBA" id="ARBA00005862"/>
    </source>
</evidence>
<keyword evidence="6 12" id="KW-0274">FAD</keyword>
<evidence type="ECO:0000256" key="5">
    <source>
        <dbReference type="ARBA" id="ARBA00022630"/>
    </source>
</evidence>
<feature type="binding site" evidence="12">
    <location>
        <begin position="241"/>
        <end position="245"/>
    </location>
    <ligand>
        <name>FAD</name>
        <dbReference type="ChEBI" id="CHEBI:57692"/>
    </ligand>
</feature>
<name>A0A4R7PAA1_9GAMM</name>
<dbReference type="InterPro" id="IPR014729">
    <property type="entry name" value="Rossmann-like_a/b/a_fold"/>
</dbReference>
<evidence type="ECO:0000256" key="13">
    <source>
        <dbReference type="PIRSR" id="PIRSR602081-2"/>
    </source>
</evidence>
<organism evidence="16 17">
    <name type="scientific">Panacagrimonas perspica</name>
    <dbReference type="NCBI Taxonomy" id="381431"/>
    <lineage>
        <taxon>Bacteria</taxon>
        <taxon>Pseudomonadati</taxon>
        <taxon>Pseudomonadota</taxon>
        <taxon>Gammaproteobacteria</taxon>
        <taxon>Nevskiales</taxon>
        <taxon>Nevskiaceae</taxon>
        <taxon>Panacagrimonas</taxon>
    </lineage>
</organism>
<comment type="cofactor">
    <cofactor evidence="12">
        <name>FAD</name>
        <dbReference type="ChEBI" id="CHEBI:57692"/>
    </cofactor>
    <text evidence="12">Binds 1 FAD per subunit.</text>
</comment>
<dbReference type="GO" id="GO:0009416">
    <property type="term" value="P:response to light stimulus"/>
    <property type="evidence" value="ECO:0007669"/>
    <property type="project" value="TreeGrafter"/>
</dbReference>
<gene>
    <name evidence="16" type="ORF">DFR24_0184</name>
</gene>
<dbReference type="GO" id="GO:0003904">
    <property type="term" value="F:deoxyribodipyrimidine photo-lyase activity"/>
    <property type="evidence" value="ECO:0007669"/>
    <property type="project" value="UniProtKB-EC"/>
</dbReference>
<evidence type="ECO:0000256" key="14">
    <source>
        <dbReference type="RuleBase" id="RU004182"/>
    </source>
</evidence>
<evidence type="ECO:0000313" key="16">
    <source>
        <dbReference type="EMBL" id="TDU30828.1"/>
    </source>
</evidence>
<feature type="binding site" evidence="12">
    <location>
        <position position="229"/>
    </location>
    <ligand>
        <name>FAD</name>
        <dbReference type="ChEBI" id="CHEBI:57692"/>
    </ligand>
</feature>